<comment type="similarity">
    <text evidence="2">Belongs to the MICOS complex subunit Mic60 family.</text>
</comment>
<evidence type="ECO:0000256" key="1">
    <source>
        <dbReference type="ARBA" id="ARBA00004273"/>
    </source>
</evidence>
<name>W1NLL8_AMBTC</name>
<evidence type="ECO:0000313" key="11">
    <source>
        <dbReference type="Proteomes" id="UP000017836"/>
    </source>
</evidence>
<keyword evidence="8" id="KW-0175">Coiled coil</keyword>
<keyword evidence="11" id="KW-1185">Reference proteome</keyword>
<dbReference type="STRING" id="13333.W1NLL8"/>
<comment type="subcellular location">
    <subcellularLocation>
        <location evidence="1">Mitochondrion inner membrane</location>
    </subcellularLocation>
</comment>
<keyword evidence="4" id="KW-0999">Mitochondrion inner membrane</keyword>
<feature type="compositionally biased region" description="Basic and acidic residues" evidence="9">
    <location>
        <begin position="57"/>
        <end position="66"/>
    </location>
</feature>
<keyword evidence="6" id="KW-0496">Mitochondrion</keyword>
<dbReference type="PANTHER" id="PTHR15415">
    <property type="entry name" value="MITOFILIN"/>
    <property type="match status" value="1"/>
</dbReference>
<accession>W1NLL8</accession>
<dbReference type="EMBL" id="KI397142">
    <property type="protein sequence ID" value="ERM96433.1"/>
    <property type="molecule type" value="Genomic_DNA"/>
</dbReference>
<proteinExistence type="inferred from homology"/>
<evidence type="ECO:0000256" key="8">
    <source>
        <dbReference type="SAM" id="Coils"/>
    </source>
</evidence>
<evidence type="ECO:0000313" key="10">
    <source>
        <dbReference type="EMBL" id="ERM96433.1"/>
    </source>
</evidence>
<keyword evidence="7" id="KW-0472">Membrane</keyword>
<evidence type="ECO:0000256" key="2">
    <source>
        <dbReference type="ARBA" id="ARBA00010877"/>
    </source>
</evidence>
<sequence>MEKPSGKGSPMTLFVIGGVAVAAGLFAAYQAGVIGQRHDQDGIPIFKSTMSNSNQKNSDDIKHQKDQTSLSMEGLSSPKREEETHSSAVEGEDEKSETLADVGHVEKSQNSNIADESHAPVNNETVKIVPLVEEELASVPSNDKAFGGKDSTSPFETSSRESLDMGDIHSESSKLKTDTVQKEDTVGSQALEESDTKEVPHDDLASKDTEVDENEYQRSGSGLSHAYFLVENDAGSLSEDDDADSVIVSEEKEVSAQKFEGLDYVKSSEDGKLVLDFIEAIHAAERKQADLDARIYSEEKRWLKEKYEKELKDTRARELMYAEEVASLDKELNKERAKAAAIVKSLQEKAEEKLKMELQRKDEEVEVQLKKAQELAKAELAAAIAKEKASQLEKMTEANLDINALCMAFYARTEEARQSHSVHKLALETLALQDALSKGLPIHREIASLQTTLEGIDKDSLVDHVLSSLPEETLQQGTYTRSELNQKLEALKGTLRHLTLIPAGGGGVLAHGLAQLASLLKIEEHGDSGEGIECVINRVEKLLAEGKLGDAANSLESGVHGSEAENIIGGWVKQVRNRAVTEQAVMLLQSYASVVGST</sequence>
<dbReference type="GO" id="GO:0032368">
    <property type="term" value="P:regulation of lipid transport"/>
    <property type="evidence" value="ECO:0007669"/>
    <property type="project" value="EnsemblPlants"/>
</dbReference>
<reference evidence="11" key="1">
    <citation type="journal article" date="2013" name="Science">
        <title>The Amborella genome and the evolution of flowering plants.</title>
        <authorList>
            <consortium name="Amborella Genome Project"/>
        </authorList>
    </citation>
    <scope>NUCLEOTIDE SEQUENCE [LARGE SCALE GENOMIC DNA]</scope>
</reference>
<protein>
    <recommendedName>
        <fullName evidence="12">MICOS complex subunit MIC60</fullName>
    </recommendedName>
</protein>
<dbReference type="Pfam" id="PF09731">
    <property type="entry name" value="Mitofilin"/>
    <property type="match status" value="1"/>
</dbReference>
<evidence type="ECO:0000256" key="6">
    <source>
        <dbReference type="ARBA" id="ARBA00023128"/>
    </source>
</evidence>
<dbReference type="PANTHER" id="PTHR15415:SF7">
    <property type="entry name" value="MICOS COMPLEX SUBUNIT MIC60"/>
    <property type="match status" value="1"/>
</dbReference>
<gene>
    <name evidence="10" type="ORF">AMTR_s00001p00249260</name>
</gene>
<evidence type="ECO:0000256" key="4">
    <source>
        <dbReference type="ARBA" id="ARBA00022792"/>
    </source>
</evidence>
<feature type="coiled-coil region" evidence="8">
    <location>
        <begin position="329"/>
        <end position="395"/>
    </location>
</feature>
<dbReference type="InterPro" id="IPR019133">
    <property type="entry name" value="MIC60"/>
</dbReference>
<feature type="compositionally biased region" description="Basic and acidic residues" evidence="9">
    <location>
        <begin position="194"/>
        <end position="209"/>
    </location>
</feature>
<evidence type="ECO:0008006" key="12">
    <source>
        <dbReference type="Google" id="ProtNLM"/>
    </source>
</evidence>
<dbReference type="HOGENOM" id="CLU_028777_0_0_1"/>
<dbReference type="Gramene" id="ERM96433">
    <property type="protein sequence ID" value="ERM96433"/>
    <property type="gene ID" value="AMTR_s00001p00249260"/>
</dbReference>
<feature type="region of interest" description="Disordered" evidence="9">
    <location>
        <begin position="44"/>
        <end position="100"/>
    </location>
</feature>
<dbReference type="GO" id="GO:0042407">
    <property type="term" value="P:cristae formation"/>
    <property type="evidence" value="ECO:0000318"/>
    <property type="project" value="GO_Central"/>
</dbReference>
<dbReference type="GO" id="GO:0016036">
    <property type="term" value="P:cellular response to phosphate starvation"/>
    <property type="evidence" value="ECO:0007669"/>
    <property type="project" value="EnsemblPlants"/>
</dbReference>
<evidence type="ECO:0000256" key="7">
    <source>
        <dbReference type="ARBA" id="ARBA00023136"/>
    </source>
</evidence>
<keyword evidence="5" id="KW-1133">Transmembrane helix</keyword>
<keyword evidence="3" id="KW-0812">Transmembrane</keyword>
<organism evidence="10 11">
    <name type="scientific">Amborella trichopoda</name>
    <dbReference type="NCBI Taxonomy" id="13333"/>
    <lineage>
        <taxon>Eukaryota</taxon>
        <taxon>Viridiplantae</taxon>
        <taxon>Streptophyta</taxon>
        <taxon>Embryophyta</taxon>
        <taxon>Tracheophyta</taxon>
        <taxon>Spermatophyta</taxon>
        <taxon>Magnoliopsida</taxon>
        <taxon>Amborellales</taxon>
        <taxon>Amborellaceae</taxon>
        <taxon>Amborella</taxon>
    </lineage>
</organism>
<dbReference type="eggNOG" id="ENOG502QTA5">
    <property type="taxonomic scope" value="Eukaryota"/>
</dbReference>
<evidence type="ECO:0000256" key="9">
    <source>
        <dbReference type="SAM" id="MobiDB-lite"/>
    </source>
</evidence>
<dbReference type="GO" id="GO:1901612">
    <property type="term" value="F:cardiolipin binding"/>
    <property type="evidence" value="ECO:0007669"/>
    <property type="project" value="EnsemblPlants"/>
</dbReference>
<dbReference type="Proteomes" id="UP000017836">
    <property type="component" value="Unassembled WGS sequence"/>
</dbReference>
<evidence type="ECO:0000256" key="5">
    <source>
        <dbReference type="ARBA" id="ARBA00022989"/>
    </source>
</evidence>
<dbReference type="AlphaFoldDB" id="W1NLL8"/>
<dbReference type="GO" id="GO:0061617">
    <property type="term" value="C:MICOS complex"/>
    <property type="evidence" value="ECO:0000318"/>
    <property type="project" value="GO_Central"/>
</dbReference>
<dbReference type="GO" id="GO:0097035">
    <property type="term" value="P:regulation of membrane lipid distribution"/>
    <property type="evidence" value="ECO:0007669"/>
    <property type="project" value="EnsemblPlants"/>
</dbReference>
<feature type="region of interest" description="Disordered" evidence="9">
    <location>
        <begin position="139"/>
        <end position="219"/>
    </location>
</feature>
<evidence type="ECO:0000256" key="3">
    <source>
        <dbReference type="ARBA" id="ARBA00022692"/>
    </source>
</evidence>
<feature type="compositionally biased region" description="Basic and acidic residues" evidence="9">
    <location>
        <begin position="158"/>
        <end position="185"/>
    </location>
</feature>